<feature type="compositionally biased region" description="Polar residues" evidence="4">
    <location>
        <begin position="297"/>
        <end position="309"/>
    </location>
</feature>
<evidence type="ECO:0000256" key="1">
    <source>
        <dbReference type="ARBA" id="ARBA00023125"/>
    </source>
</evidence>
<evidence type="ECO:0000313" key="6">
    <source>
        <dbReference type="EMBL" id="KLJ08662.1"/>
    </source>
</evidence>
<dbReference type="CDD" id="cd01389">
    <property type="entry name" value="HMG-box_ROX1-like"/>
    <property type="match status" value="1"/>
</dbReference>
<sequence length="531" mass="59707">MSNTHPPSPPLSIDGELTRNLRDCSIQRAGLPYLPNRLQVDSVYNMQIAQSPALQYTRIEMDPHREPIIAGDYGAPGPYRNGDEVAYPQRAPLRTPESPLGSPNRTISPPACGGTNKTRVRRTARMRKRNAPKRSSSDEIHVPRPLSELTKGMRIPVRNMELHVMRSAEQRLKEVEKRKGKISRPMNSFMLYRSAYAEATKEWCSQNNHQVVSRVAGLSWPKEPREVRDYYERLANIERDNHGKAHPNYKFAPNKSTNTPKKKKASNLKEEEHSDVGDHDITMVVSYQNPVRHMSGASFQDGSFRSRTPTPIDRDSSYDSRQGTPFEQIGDVYLNGDMNRSSWQMSNPGRPHPGMISPPEQQHYYQPSIHQSSLGPNIEDVTFKKMGVPGMQYDGPGTLAGLPGNAHPDLLQQQPLPQSRTQVSLNGLQVDPQLFEFDGQPNLSSSAGANYEGQIDMWQMSNAEQQYARSGLPSQEGERYISQSGFLPGLQPTMDGREVWNENQVDAGGQFEDWISTGTPFEYGSSQQKHL</sequence>
<dbReference type="OrthoDB" id="2307332at2759"/>
<dbReference type="PANTHER" id="PTHR45789:SF2">
    <property type="entry name" value="FI18025P1"/>
    <property type="match status" value="1"/>
</dbReference>
<feature type="region of interest" description="Disordered" evidence="4">
    <location>
        <begin position="239"/>
        <end position="279"/>
    </location>
</feature>
<evidence type="ECO:0000259" key="5">
    <source>
        <dbReference type="PROSITE" id="PS50118"/>
    </source>
</evidence>
<gene>
    <name evidence="6" type="ORF">EMPG_15901</name>
</gene>
<dbReference type="PROSITE" id="PS50118">
    <property type="entry name" value="HMG_BOX_2"/>
    <property type="match status" value="1"/>
</dbReference>
<dbReference type="Proteomes" id="UP000053573">
    <property type="component" value="Unassembled WGS sequence"/>
</dbReference>
<dbReference type="InterPro" id="IPR009071">
    <property type="entry name" value="HMG_box_dom"/>
</dbReference>
<dbReference type="InterPro" id="IPR036910">
    <property type="entry name" value="HMG_box_dom_sf"/>
</dbReference>
<dbReference type="Pfam" id="PF00505">
    <property type="entry name" value="HMG_box"/>
    <property type="match status" value="1"/>
</dbReference>
<accession>A0A0H1BCA0</accession>
<keyword evidence="2 3" id="KW-0539">Nucleus</keyword>
<dbReference type="Gene3D" id="1.10.30.10">
    <property type="entry name" value="High mobility group box domain"/>
    <property type="match status" value="1"/>
</dbReference>
<feature type="region of interest" description="Disordered" evidence="4">
    <location>
        <begin position="294"/>
        <end position="325"/>
    </location>
</feature>
<evidence type="ECO:0000256" key="2">
    <source>
        <dbReference type="ARBA" id="ARBA00023242"/>
    </source>
</evidence>
<dbReference type="GO" id="GO:0000978">
    <property type="term" value="F:RNA polymerase II cis-regulatory region sequence-specific DNA binding"/>
    <property type="evidence" value="ECO:0007669"/>
    <property type="project" value="TreeGrafter"/>
</dbReference>
<comment type="caution">
    <text evidence="6">The sequence shown here is derived from an EMBL/GenBank/DDBJ whole genome shotgun (WGS) entry which is preliminary data.</text>
</comment>
<dbReference type="STRING" id="2060906.A0A0H1BCA0"/>
<dbReference type="SUPFAM" id="SSF47095">
    <property type="entry name" value="HMG-box"/>
    <property type="match status" value="1"/>
</dbReference>
<dbReference type="AlphaFoldDB" id="A0A0H1BCA0"/>
<keyword evidence="1 3" id="KW-0238">DNA-binding</keyword>
<evidence type="ECO:0000256" key="3">
    <source>
        <dbReference type="PROSITE-ProRule" id="PRU00267"/>
    </source>
</evidence>
<protein>
    <recommendedName>
        <fullName evidence="5">HMG box domain-containing protein</fullName>
    </recommendedName>
</protein>
<evidence type="ECO:0000313" key="7">
    <source>
        <dbReference type="Proteomes" id="UP000053573"/>
    </source>
</evidence>
<feature type="compositionally biased region" description="Basic and acidic residues" evidence="4">
    <location>
        <begin position="267"/>
        <end position="279"/>
    </location>
</feature>
<keyword evidence="7" id="KW-1185">Reference proteome</keyword>
<dbReference type="InterPro" id="IPR051356">
    <property type="entry name" value="SOX/SOX-like_TF"/>
</dbReference>
<reference evidence="7" key="1">
    <citation type="journal article" date="2015" name="PLoS Genet.">
        <title>The dynamic genome and transcriptome of the human fungal pathogen Blastomyces and close relative Emmonsia.</title>
        <authorList>
            <person name="Munoz J.F."/>
            <person name="Gauthier G.M."/>
            <person name="Desjardins C.A."/>
            <person name="Gallo J.E."/>
            <person name="Holder J."/>
            <person name="Sullivan T.D."/>
            <person name="Marty A.J."/>
            <person name="Carmen J.C."/>
            <person name="Chen Z."/>
            <person name="Ding L."/>
            <person name="Gujja S."/>
            <person name="Magrini V."/>
            <person name="Misas E."/>
            <person name="Mitreva M."/>
            <person name="Priest M."/>
            <person name="Saif S."/>
            <person name="Whiston E.A."/>
            <person name="Young S."/>
            <person name="Zeng Q."/>
            <person name="Goldman W.E."/>
            <person name="Mardis E.R."/>
            <person name="Taylor J.W."/>
            <person name="McEwen J.G."/>
            <person name="Clay O.K."/>
            <person name="Klein B.S."/>
            <person name="Cuomo C.A."/>
        </authorList>
    </citation>
    <scope>NUCLEOTIDE SEQUENCE [LARGE SCALE GENOMIC DNA]</scope>
    <source>
        <strain evidence="7">UAMH 139</strain>
    </source>
</reference>
<organism evidence="6 7">
    <name type="scientific">Blastomyces silverae</name>
    <dbReference type="NCBI Taxonomy" id="2060906"/>
    <lineage>
        <taxon>Eukaryota</taxon>
        <taxon>Fungi</taxon>
        <taxon>Dikarya</taxon>
        <taxon>Ascomycota</taxon>
        <taxon>Pezizomycotina</taxon>
        <taxon>Eurotiomycetes</taxon>
        <taxon>Eurotiomycetidae</taxon>
        <taxon>Onygenales</taxon>
        <taxon>Ajellomycetaceae</taxon>
        <taxon>Blastomyces</taxon>
    </lineage>
</organism>
<feature type="region of interest" description="Disordered" evidence="4">
    <location>
        <begin position="94"/>
        <end position="140"/>
    </location>
</feature>
<feature type="DNA-binding region" description="HMG box" evidence="3">
    <location>
        <begin position="182"/>
        <end position="250"/>
    </location>
</feature>
<dbReference type="GO" id="GO:0000981">
    <property type="term" value="F:DNA-binding transcription factor activity, RNA polymerase II-specific"/>
    <property type="evidence" value="ECO:0007669"/>
    <property type="project" value="TreeGrafter"/>
</dbReference>
<dbReference type="EMBL" id="LDEV01002551">
    <property type="protein sequence ID" value="KLJ08662.1"/>
    <property type="molecule type" value="Genomic_DNA"/>
</dbReference>
<dbReference type="GO" id="GO:0005634">
    <property type="term" value="C:nucleus"/>
    <property type="evidence" value="ECO:0007669"/>
    <property type="project" value="UniProtKB-UniRule"/>
</dbReference>
<feature type="domain" description="HMG box" evidence="5">
    <location>
        <begin position="182"/>
        <end position="250"/>
    </location>
</feature>
<name>A0A0H1BCA0_9EURO</name>
<proteinExistence type="predicted"/>
<dbReference type="PANTHER" id="PTHR45789">
    <property type="entry name" value="FI18025P1"/>
    <property type="match status" value="1"/>
</dbReference>
<feature type="compositionally biased region" description="Basic residues" evidence="4">
    <location>
        <begin position="118"/>
        <end position="132"/>
    </location>
</feature>
<dbReference type="SMART" id="SM00398">
    <property type="entry name" value="HMG"/>
    <property type="match status" value="1"/>
</dbReference>
<evidence type="ECO:0000256" key="4">
    <source>
        <dbReference type="SAM" id="MobiDB-lite"/>
    </source>
</evidence>